<reference evidence="3" key="2">
    <citation type="submission" date="2021-04" db="EMBL/GenBank/DDBJ databases">
        <authorList>
            <person name="Podell S."/>
        </authorList>
    </citation>
    <scope>NUCLEOTIDE SEQUENCE</scope>
    <source>
        <strain evidence="3">Hildebrandi</strain>
    </source>
</reference>
<dbReference type="Proteomes" id="UP000693970">
    <property type="component" value="Unassembled WGS sequence"/>
</dbReference>
<dbReference type="AlphaFoldDB" id="A0A9K3PRB7"/>
<keyword evidence="4" id="KW-1185">Reference proteome</keyword>
<comment type="caution">
    <text evidence="3">The sequence shown here is derived from an EMBL/GenBank/DDBJ whole genome shotgun (WGS) entry which is preliminary data.</text>
</comment>
<reference evidence="3" key="1">
    <citation type="journal article" date="2021" name="Sci. Rep.">
        <title>Diploid genomic architecture of Nitzschia inconspicua, an elite biomass production diatom.</title>
        <authorList>
            <person name="Oliver A."/>
            <person name="Podell S."/>
            <person name="Pinowska A."/>
            <person name="Traller J.C."/>
            <person name="Smith S.R."/>
            <person name="McClure R."/>
            <person name="Beliaev A."/>
            <person name="Bohutskyi P."/>
            <person name="Hill E.A."/>
            <person name="Rabines A."/>
            <person name="Zheng H."/>
            <person name="Allen L.Z."/>
            <person name="Kuo A."/>
            <person name="Grigoriev I.V."/>
            <person name="Allen A.E."/>
            <person name="Hazlebeck D."/>
            <person name="Allen E.E."/>
        </authorList>
    </citation>
    <scope>NUCLEOTIDE SEQUENCE</scope>
    <source>
        <strain evidence="3">Hildebrandi</strain>
    </source>
</reference>
<feature type="region of interest" description="Disordered" evidence="2">
    <location>
        <begin position="553"/>
        <end position="592"/>
    </location>
</feature>
<evidence type="ECO:0000256" key="1">
    <source>
        <dbReference type="SAM" id="Coils"/>
    </source>
</evidence>
<evidence type="ECO:0000313" key="3">
    <source>
        <dbReference type="EMBL" id="KAG7356832.1"/>
    </source>
</evidence>
<evidence type="ECO:0000256" key="2">
    <source>
        <dbReference type="SAM" id="MobiDB-lite"/>
    </source>
</evidence>
<feature type="region of interest" description="Disordered" evidence="2">
    <location>
        <begin position="121"/>
        <end position="181"/>
    </location>
</feature>
<evidence type="ECO:0000313" key="4">
    <source>
        <dbReference type="Proteomes" id="UP000693970"/>
    </source>
</evidence>
<feature type="compositionally biased region" description="Basic and acidic residues" evidence="2">
    <location>
        <begin position="781"/>
        <end position="794"/>
    </location>
</feature>
<protein>
    <submittedName>
        <fullName evidence="3">Uncharacterized protein</fullName>
    </submittedName>
</protein>
<feature type="compositionally biased region" description="Low complexity" evidence="2">
    <location>
        <begin position="127"/>
        <end position="138"/>
    </location>
</feature>
<gene>
    <name evidence="3" type="ORF">IV203_001518</name>
</gene>
<feature type="compositionally biased region" description="Basic and acidic residues" evidence="2">
    <location>
        <begin position="743"/>
        <end position="754"/>
    </location>
</feature>
<organism evidence="3 4">
    <name type="scientific">Nitzschia inconspicua</name>
    <dbReference type="NCBI Taxonomy" id="303405"/>
    <lineage>
        <taxon>Eukaryota</taxon>
        <taxon>Sar</taxon>
        <taxon>Stramenopiles</taxon>
        <taxon>Ochrophyta</taxon>
        <taxon>Bacillariophyta</taxon>
        <taxon>Bacillariophyceae</taxon>
        <taxon>Bacillariophycidae</taxon>
        <taxon>Bacillariales</taxon>
        <taxon>Bacillariaceae</taxon>
        <taxon>Nitzschia</taxon>
    </lineage>
</organism>
<accession>A0A9K3PRB7</accession>
<feature type="coiled-coil region" evidence="1">
    <location>
        <begin position="345"/>
        <end position="379"/>
    </location>
</feature>
<feature type="compositionally biased region" description="Low complexity" evidence="2">
    <location>
        <begin position="146"/>
        <end position="161"/>
    </location>
</feature>
<name>A0A9K3PRB7_9STRA</name>
<proteinExistence type="predicted"/>
<dbReference type="EMBL" id="JAGRRH010000015">
    <property type="protein sequence ID" value="KAG7356832.1"/>
    <property type="molecule type" value="Genomic_DNA"/>
</dbReference>
<keyword evidence="1" id="KW-0175">Coiled coil</keyword>
<sequence>MDPNPTEDRLNILDPGRSPSNKILRNYDSKSHNHIVHCFVVAVSLESGDNGRQPHLATVIGQTIYPNKRSRMTLPFYDELLEKQPRVCGAVVFSRFMKNPVVCSSRAEDMSIIKQQQYMQFHGGDGTSSTQNVTSSSNLAPPSHRSLPSTISSDDSSLRRTGSPMGSLYPPHPDNVESHDEIDQKHRYCIPWHPSSIDNNNKQMNHGERRLSEEKNPLLAHSRKLESSNNLSLPFASSMKDPSMKDQFVLRSNSREGSARLKHDIVPINTTIQSDQQASIIMHSKEEIAVTNGQAETNHNNDPSHNVKSCQTTAFDNHHRDLHEGDSSFLSPNLLGTTSAVEPVIAELTERRDTYKSEAEKLRKELEFFRTELSNLRKSLPQKDAELWEEADDVWKTIGNMEFSHSFSRRQTSDDLFQQRVENYFKKDWEFSLNGRELHDDARSDCSPLDCAGNYGAFTRPSLDVKTTTLRRLEEDNHQTRRNKVSFMTPEVSQKCEYDETCVTITVEPTYGTQPSTDFYWTKQQMQSFNTPATKERTHQQVDDTCRIGNHIHSHTRVENQSYDVQVGEPDLPHSPKHDQPLEEEDDDDDDKRCAETITQTEEPDFRLQIKDQEMEIIPDVDEAECGTSNVEYKKDIAIVKKLLQKYKKRPELRATDENSSGIHVDTYTPLVQIENIDAVIECKETRDPDMWWFERHANLSQDKEDRDGSRRSARISLTLGLSPISSSQASHGSRRSRCTTALEEKAKNSERSGRSCLTSPQCNNEATKQPVRGVPPVGKISKDTLRKWEERKW</sequence>
<feature type="region of interest" description="Disordered" evidence="2">
    <location>
        <begin position="723"/>
        <end position="794"/>
    </location>
</feature>
<feature type="compositionally biased region" description="Polar residues" evidence="2">
    <location>
        <begin position="756"/>
        <end position="768"/>
    </location>
</feature>
<feature type="compositionally biased region" description="Basic and acidic residues" evidence="2">
    <location>
        <begin position="571"/>
        <end position="581"/>
    </location>
</feature>